<dbReference type="PROSITE" id="PS00036">
    <property type="entry name" value="BZIP_BASIC"/>
    <property type="match status" value="1"/>
</dbReference>
<evidence type="ECO:0000256" key="4">
    <source>
        <dbReference type="SAM" id="Coils"/>
    </source>
</evidence>
<dbReference type="GO" id="GO:0033554">
    <property type="term" value="P:cellular response to stress"/>
    <property type="evidence" value="ECO:0007669"/>
    <property type="project" value="UniProtKB-ARBA"/>
</dbReference>
<dbReference type="Gene3D" id="1.20.5.170">
    <property type="match status" value="1"/>
</dbReference>
<dbReference type="PANTHER" id="PTHR40621:SF6">
    <property type="entry name" value="AP-1-LIKE TRANSCRIPTION FACTOR YAP1-RELATED"/>
    <property type="match status" value="1"/>
</dbReference>
<feature type="compositionally biased region" description="Polar residues" evidence="5">
    <location>
        <begin position="1"/>
        <end position="18"/>
    </location>
</feature>
<dbReference type="Pfam" id="PF08601">
    <property type="entry name" value="PAP1"/>
    <property type="match status" value="1"/>
</dbReference>
<dbReference type="EMBL" id="JAIXMP010000006">
    <property type="protein sequence ID" value="KAI9271947.1"/>
    <property type="molecule type" value="Genomic_DNA"/>
</dbReference>
<dbReference type="CDD" id="cd14688">
    <property type="entry name" value="bZIP_YAP"/>
    <property type="match status" value="1"/>
</dbReference>
<feature type="domain" description="BZIP" evidence="6">
    <location>
        <begin position="154"/>
        <end position="169"/>
    </location>
</feature>
<feature type="compositionally biased region" description="Low complexity" evidence="5">
    <location>
        <begin position="231"/>
        <end position="245"/>
    </location>
</feature>
<dbReference type="SUPFAM" id="SSF57959">
    <property type="entry name" value="Leucine zipper domain"/>
    <property type="match status" value="1"/>
</dbReference>
<dbReference type="Proteomes" id="UP001209540">
    <property type="component" value="Unassembled WGS sequence"/>
</dbReference>
<sequence length="408" mass="45731">MATATNTHSVRTAMTPSSCKEGPSSPLFIASVDDPRVAQPVILTSFDSLPSPPMGSSSTTSSTSPNSCASPTSSIYFGEHVETLGEKRKRHDADHFYHLGMSKSAAAAAAEYGSPRDGETSDDSSHWSRKPGPKPMSDGEDLSIDIDNEDPKVKRKVQNRAAQRAFRERKERYVKELESKIKQVQDNHLHATAQLIQENQHLRSIVYRLEAENFALKGIHIQFPIHPSPYPSNTSTTSTNNTTTPHHPHSMLPPPPSTSHHHTTSPTRSSRDVQYTFSISTPATLRPKMFSHKEDREQEAQFTRLLQEQVSNDAIEQLLSQPLFDTCGGLIAPYVTSKGEEEPSNNKLLTCPIIWQRLCKHTRFSYFTMEELCQEVRKHAKCTEEGPAVTEAEMKEILRFMDTKNYKK</sequence>
<dbReference type="AlphaFoldDB" id="A0AAD5PHA6"/>
<comment type="subcellular location">
    <subcellularLocation>
        <location evidence="2">Cytoplasm</location>
    </subcellularLocation>
    <subcellularLocation>
        <location evidence="1">Nucleus</location>
    </subcellularLocation>
</comment>
<dbReference type="GO" id="GO:0001228">
    <property type="term" value="F:DNA-binding transcription activator activity, RNA polymerase II-specific"/>
    <property type="evidence" value="ECO:0007669"/>
    <property type="project" value="TreeGrafter"/>
</dbReference>
<evidence type="ECO:0000256" key="3">
    <source>
        <dbReference type="ARBA" id="ARBA00023242"/>
    </source>
</evidence>
<dbReference type="SMART" id="SM00338">
    <property type="entry name" value="BRLZ"/>
    <property type="match status" value="1"/>
</dbReference>
<evidence type="ECO:0000256" key="2">
    <source>
        <dbReference type="ARBA" id="ARBA00004496"/>
    </source>
</evidence>
<keyword evidence="3" id="KW-0539">Nucleus</keyword>
<evidence type="ECO:0000256" key="5">
    <source>
        <dbReference type="SAM" id="MobiDB-lite"/>
    </source>
</evidence>
<evidence type="ECO:0000313" key="7">
    <source>
        <dbReference type="EMBL" id="KAI9271947.1"/>
    </source>
</evidence>
<evidence type="ECO:0000256" key="1">
    <source>
        <dbReference type="ARBA" id="ARBA00004123"/>
    </source>
</evidence>
<dbReference type="InterPro" id="IPR004827">
    <property type="entry name" value="bZIP"/>
</dbReference>
<feature type="region of interest" description="Disordered" evidence="5">
    <location>
        <begin position="1"/>
        <end position="72"/>
    </location>
</feature>
<comment type="caution">
    <text evidence="7">The sequence shown here is derived from an EMBL/GenBank/DDBJ whole genome shotgun (WGS) entry which is preliminary data.</text>
</comment>
<dbReference type="Gene3D" id="1.10.238.100">
    <property type="entry name" value="YAP1 redox domain. Chain B"/>
    <property type="match status" value="1"/>
</dbReference>
<reference evidence="7" key="2">
    <citation type="submission" date="2023-02" db="EMBL/GenBank/DDBJ databases">
        <authorList>
            <consortium name="DOE Joint Genome Institute"/>
            <person name="Mondo S.J."/>
            <person name="Chang Y."/>
            <person name="Wang Y."/>
            <person name="Ahrendt S."/>
            <person name="Andreopoulos W."/>
            <person name="Barry K."/>
            <person name="Beard J."/>
            <person name="Benny G.L."/>
            <person name="Blankenship S."/>
            <person name="Bonito G."/>
            <person name="Cuomo C."/>
            <person name="Desiro A."/>
            <person name="Gervers K.A."/>
            <person name="Hundley H."/>
            <person name="Kuo A."/>
            <person name="LaButti K."/>
            <person name="Lang B.F."/>
            <person name="Lipzen A."/>
            <person name="O'Donnell K."/>
            <person name="Pangilinan J."/>
            <person name="Reynolds N."/>
            <person name="Sandor L."/>
            <person name="Smith M.W."/>
            <person name="Tsang A."/>
            <person name="Grigoriev I.V."/>
            <person name="Stajich J.E."/>
            <person name="Spatafora J.W."/>
        </authorList>
    </citation>
    <scope>NUCLEOTIDE SEQUENCE</scope>
    <source>
        <strain evidence="7">RSA 2281</strain>
    </source>
</reference>
<dbReference type="Pfam" id="PF00170">
    <property type="entry name" value="bZIP_1"/>
    <property type="match status" value="1"/>
</dbReference>
<dbReference type="GO" id="GO:0005737">
    <property type="term" value="C:cytoplasm"/>
    <property type="evidence" value="ECO:0007669"/>
    <property type="project" value="UniProtKB-SubCell"/>
</dbReference>
<dbReference type="InterPro" id="IPR046347">
    <property type="entry name" value="bZIP_sf"/>
</dbReference>
<dbReference type="GO" id="GO:0000976">
    <property type="term" value="F:transcription cis-regulatory region binding"/>
    <property type="evidence" value="ECO:0007669"/>
    <property type="project" value="InterPro"/>
</dbReference>
<feature type="compositionally biased region" description="Acidic residues" evidence="5">
    <location>
        <begin position="138"/>
        <end position="148"/>
    </location>
</feature>
<dbReference type="InterPro" id="IPR050936">
    <property type="entry name" value="AP-1-like"/>
</dbReference>
<dbReference type="InterPro" id="IPR023167">
    <property type="entry name" value="Yap1_redox_dom_sf"/>
</dbReference>
<organism evidence="7 8">
    <name type="scientific">Phascolomyces articulosus</name>
    <dbReference type="NCBI Taxonomy" id="60185"/>
    <lineage>
        <taxon>Eukaryota</taxon>
        <taxon>Fungi</taxon>
        <taxon>Fungi incertae sedis</taxon>
        <taxon>Mucoromycota</taxon>
        <taxon>Mucoromycotina</taxon>
        <taxon>Mucoromycetes</taxon>
        <taxon>Mucorales</taxon>
        <taxon>Lichtheimiaceae</taxon>
        <taxon>Phascolomyces</taxon>
    </lineage>
</organism>
<feature type="compositionally biased region" description="Low complexity" evidence="5">
    <location>
        <begin position="54"/>
        <end position="72"/>
    </location>
</feature>
<protein>
    <recommendedName>
        <fullName evidence="6">BZIP domain-containing protein</fullName>
    </recommendedName>
</protein>
<feature type="region of interest" description="Disordered" evidence="5">
    <location>
        <begin position="229"/>
        <end position="274"/>
    </location>
</feature>
<evidence type="ECO:0000313" key="8">
    <source>
        <dbReference type="Proteomes" id="UP001209540"/>
    </source>
</evidence>
<name>A0AAD5PHA6_9FUNG</name>
<dbReference type="GO" id="GO:0090575">
    <property type="term" value="C:RNA polymerase II transcription regulator complex"/>
    <property type="evidence" value="ECO:0007669"/>
    <property type="project" value="TreeGrafter"/>
</dbReference>
<evidence type="ECO:0000259" key="6">
    <source>
        <dbReference type="PROSITE" id="PS00036"/>
    </source>
</evidence>
<dbReference type="SUPFAM" id="SSF111430">
    <property type="entry name" value="YAP1 redox domain"/>
    <property type="match status" value="1"/>
</dbReference>
<reference evidence="7" key="1">
    <citation type="journal article" date="2022" name="IScience">
        <title>Evolution of zygomycete secretomes and the origins of terrestrial fungal ecologies.</title>
        <authorList>
            <person name="Chang Y."/>
            <person name="Wang Y."/>
            <person name="Mondo S."/>
            <person name="Ahrendt S."/>
            <person name="Andreopoulos W."/>
            <person name="Barry K."/>
            <person name="Beard J."/>
            <person name="Benny G.L."/>
            <person name="Blankenship S."/>
            <person name="Bonito G."/>
            <person name="Cuomo C."/>
            <person name="Desiro A."/>
            <person name="Gervers K.A."/>
            <person name="Hundley H."/>
            <person name="Kuo A."/>
            <person name="LaButti K."/>
            <person name="Lang B.F."/>
            <person name="Lipzen A."/>
            <person name="O'Donnell K."/>
            <person name="Pangilinan J."/>
            <person name="Reynolds N."/>
            <person name="Sandor L."/>
            <person name="Smith M.E."/>
            <person name="Tsang A."/>
            <person name="Grigoriev I.V."/>
            <person name="Stajich J.E."/>
            <person name="Spatafora J.W."/>
        </authorList>
    </citation>
    <scope>NUCLEOTIDE SEQUENCE</scope>
    <source>
        <strain evidence="7">RSA 2281</strain>
    </source>
</reference>
<feature type="coiled-coil region" evidence="4">
    <location>
        <begin position="167"/>
        <end position="194"/>
    </location>
</feature>
<keyword evidence="4" id="KW-0175">Coiled coil</keyword>
<accession>A0AAD5PHA6</accession>
<dbReference type="InterPro" id="IPR013910">
    <property type="entry name" value="TF_PAP1"/>
</dbReference>
<feature type="region of interest" description="Disordered" evidence="5">
    <location>
        <begin position="108"/>
        <end position="163"/>
    </location>
</feature>
<keyword evidence="8" id="KW-1185">Reference proteome</keyword>
<dbReference type="PANTHER" id="PTHR40621">
    <property type="entry name" value="TRANSCRIPTION FACTOR KAPC-RELATED"/>
    <property type="match status" value="1"/>
</dbReference>
<feature type="compositionally biased region" description="Basic and acidic residues" evidence="5">
    <location>
        <begin position="114"/>
        <end position="126"/>
    </location>
</feature>
<gene>
    <name evidence="7" type="ORF">BDA99DRAFT_557148</name>
</gene>
<proteinExistence type="predicted"/>